<dbReference type="InParanoid" id="M4B2J9"/>
<dbReference type="AlphaFoldDB" id="M4B2J9"/>
<keyword evidence="3" id="KW-1185">Reference proteome</keyword>
<dbReference type="VEuPathDB" id="FungiDB:HpaG800497"/>
<dbReference type="Proteomes" id="UP000011713">
    <property type="component" value="Unassembled WGS sequence"/>
</dbReference>
<evidence type="ECO:0000313" key="3">
    <source>
        <dbReference type="Proteomes" id="UP000011713"/>
    </source>
</evidence>
<protein>
    <recommendedName>
        <fullName evidence="4">RxLR effector candidate protein</fullName>
    </recommendedName>
</protein>
<sequence>MPKQVSRHVWSMEQLTNEWNSISVWRQAQCWLFNGSTIQLLHSIGDIVGARKYAHGISGMGQLSGGSSAVESLSPGAGWRPRLSEASMLPAGSVQKFWDTGIRQLRAVAKREFRRSETKIQGARLLLSLRHLDRTPREPSPQVTSPVQPPDSQEEPALLTRFRIYQKSCTH</sequence>
<evidence type="ECO:0000256" key="1">
    <source>
        <dbReference type="SAM" id="MobiDB-lite"/>
    </source>
</evidence>
<reference evidence="2" key="2">
    <citation type="submission" date="2015-06" db="UniProtKB">
        <authorList>
            <consortium name="EnsemblProtists"/>
        </authorList>
    </citation>
    <scope>IDENTIFICATION</scope>
    <source>
        <strain evidence="2">Emoy2</strain>
    </source>
</reference>
<name>M4B2J9_HYAAE</name>
<accession>M4B2J9</accession>
<organism evidence="2 3">
    <name type="scientific">Hyaloperonospora arabidopsidis (strain Emoy2)</name>
    <name type="common">Downy mildew agent</name>
    <name type="synonym">Peronospora arabidopsidis</name>
    <dbReference type="NCBI Taxonomy" id="559515"/>
    <lineage>
        <taxon>Eukaryota</taxon>
        <taxon>Sar</taxon>
        <taxon>Stramenopiles</taxon>
        <taxon>Oomycota</taxon>
        <taxon>Peronosporomycetes</taxon>
        <taxon>Peronosporales</taxon>
        <taxon>Peronosporaceae</taxon>
        <taxon>Hyaloperonospora</taxon>
    </lineage>
</organism>
<evidence type="ECO:0008006" key="4">
    <source>
        <dbReference type="Google" id="ProtNLM"/>
    </source>
</evidence>
<evidence type="ECO:0000313" key="2">
    <source>
        <dbReference type="EnsemblProtists" id="HpaP800497"/>
    </source>
</evidence>
<proteinExistence type="predicted"/>
<reference evidence="3" key="1">
    <citation type="journal article" date="2010" name="Science">
        <title>Signatures of adaptation to obligate biotrophy in the Hyaloperonospora arabidopsidis genome.</title>
        <authorList>
            <person name="Baxter L."/>
            <person name="Tripathy S."/>
            <person name="Ishaque N."/>
            <person name="Boot N."/>
            <person name="Cabral A."/>
            <person name="Kemen E."/>
            <person name="Thines M."/>
            <person name="Ah-Fong A."/>
            <person name="Anderson R."/>
            <person name="Badejoko W."/>
            <person name="Bittner-Eddy P."/>
            <person name="Boore J.L."/>
            <person name="Chibucos M.C."/>
            <person name="Coates M."/>
            <person name="Dehal P."/>
            <person name="Delehaunty K."/>
            <person name="Dong S."/>
            <person name="Downton P."/>
            <person name="Dumas B."/>
            <person name="Fabro G."/>
            <person name="Fronick C."/>
            <person name="Fuerstenberg S.I."/>
            <person name="Fulton L."/>
            <person name="Gaulin E."/>
            <person name="Govers F."/>
            <person name="Hughes L."/>
            <person name="Humphray S."/>
            <person name="Jiang R.H."/>
            <person name="Judelson H."/>
            <person name="Kamoun S."/>
            <person name="Kyung K."/>
            <person name="Meijer H."/>
            <person name="Minx P."/>
            <person name="Morris P."/>
            <person name="Nelson J."/>
            <person name="Phuntumart V."/>
            <person name="Qutob D."/>
            <person name="Rehmany A."/>
            <person name="Rougon-Cardoso A."/>
            <person name="Ryden P."/>
            <person name="Torto-Alalibo T."/>
            <person name="Studholme D."/>
            <person name="Wang Y."/>
            <person name="Win J."/>
            <person name="Wood J."/>
            <person name="Clifton S.W."/>
            <person name="Rogers J."/>
            <person name="Van den Ackerveken G."/>
            <person name="Jones J.D."/>
            <person name="McDowell J.M."/>
            <person name="Beynon J."/>
            <person name="Tyler B.M."/>
        </authorList>
    </citation>
    <scope>NUCLEOTIDE SEQUENCE [LARGE SCALE GENOMIC DNA]</scope>
    <source>
        <strain evidence="3">Emoy2</strain>
    </source>
</reference>
<dbReference type="HOGENOM" id="CLU_1565872_0_0_1"/>
<dbReference type="EnsemblProtists" id="HpaT800497">
    <property type="protein sequence ID" value="HpaP800497"/>
    <property type="gene ID" value="HpaG800497"/>
</dbReference>
<feature type="region of interest" description="Disordered" evidence="1">
    <location>
        <begin position="131"/>
        <end position="156"/>
    </location>
</feature>
<dbReference type="EMBL" id="JH597777">
    <property type="status" value="NOT_ANNOTATED_CDS"/>
    <property type="molecule type" value="Genomic_DNA"/>
</dbReference>